<evidence type="ECO:0000313" key="3">
    <source>
        <dbReference type="EMBL" id="WEK18079.1"/>
    </source>
</evidence>
<dbReference type="InterPro" id="IPR011250">
    <property type="entry name" value="OMP/PagP_B-barrel"/>
</dbReference>
<evidence type="ECO:0000313" key="4">
    <source>
        <dbReference type="Proteomes" id="UP001214530"/>
    </source>
</evidence>
<organism evidence="3 4">
    <name type="scientific">Candidatus Pedobacter colombiensis</name>
    <dbReference type="NCBI Taxonomy" id="3121371"/>
    <lineage>
        <taxon>Bacteria</taxon>
        <taxon>Pseudomonadati</taxon>
        <taxon>Bacteroidota</taxon>
        <taxon>Sphingobacteriia</taxon>
        <taxon>Sphingobacteriales</taxon>
        <taxon>Sphingobacteriaceae</taxon>
        <taxon>Pedobacter</taxon>
    </lineage>
</organism>
<evidence type="ECO:0000256" key="1">
    <source>
        <dbReference type="SAM" id="SignalP"/>
    </source>
</evidence>
<feature type="chain" id="PRO_5042516230" evidence="1">
    <location>
        <begin position="23"/>
        <end position="206"/>
    </location>
</feature>
<dbReference type="Proteomes" id="UP001214530">
    <property type="component" value="Chromosome"/>
</dbReference>
<gene>
    <name evidence="3" type="ORF">P0Y49_14885</name>
</gene>
<dbReference type="SUPFAM" id="SSF56925">
    <property type="entry name" value="OMPA-like"/>
    <property type="match status" value="1"/>
</dbReference>
<evidence type="ECO:0000259" key="2">
    <source>
        <dbReference type="Pfam" id="PF13568"/>
    </source>
</evidence>
<reference evidence="3" key="1">
    <citation type="submission" date="2023-03" db="EMBL/GenBank/DDBJ databases">
        <title>Andean soil-derived lignocellulolytic bacterial consortium as a source of novel taxa and putative plastic-active enzymes.</title>
        <authorList>
            <person name="Diaz-Garcia L."/>
            <person name="Chuvochina M."/>
            <person name="Feuerriegel G."/>
            <person name="Bunk B."/>
            <person name="Sproer C."/>
            <person name="Streit W.R."/>
            <person name="Rodriguez L.M."/>
            <person name="Overmann J."/>
            <person name="Jimenez D.J."/>
        </authorList>
    </citation>
    <scope>NUCLEOTIDE SEQUENCE</scope>
    <source>
        <strain evidence="3">MAG 3858</strain>
    </source>
</reference>
<dbReference type="EMBL" id="CP119313">
    <property type="protein sequence ID" value="WEK18079.1"/>
    <property type="molecule type" value="Genomic_DNA"/>
</dbReference>
<dbReference type="Gene3D" id="2.40.160.20">
    <property type="match status" value="1"/>
</dbReference>
<dbReference type="InterPro" id="IPR025665">
    <property type="entry name" value="Beta-barrel_OMP_2"/>
</dbReference>
<keyword evidence="1" id="KW-0732">Signal</keyword>
<proteinExistence type="predicted"/>
<feature type="domain" description="Outer membrane protein beta-barrel" evidence="2">
    <location>
        <begin position="29"/>
        <end position="180"/>
    </location>
</feature>
<feature type="signal peptide" evidence="1">
    <location>
        <begin position="1"/>
        <end position="22"/>
    </location>
</feature>
<accession>A0AAJ6B5R2</accession>
<name>A0AAJ6B5R2_9SPHI</name>
<sequence>MNRLFILGLGLMLSSIAFQAKAQVPANDQTGFGIRAGVNLMNMHSVTFGLQDYNTNAEVGFQVGVYGDLAIARNVTFLPEIYYIQKNAKFQETASSKVNMKFSYLEVPVLIGYKPVPDLTLFVGPEVSFLLSQKTTLSTNGVQVSDDTSLKNYRKFIAGGAAGLGYSITPNINVNARYSIDFQKALTEGALNFKNKGFLLSLGYTF</sequence>
<dbReference type="AlphaFoldDB" id="A0AAJ6B5R2"/>
<protein>
    <submittedName>
        <fullName evidence="3">Porin family protein</fullName>
    </submittedName>
</protein>
<dbReference type="Pfam" id="PF13568">
    <property type="entry name" value="OMP_b-brl_2"/>
    <property type="match status" value="1"/>
</dbReference>